<organism evidence="2 3">
    <name type="scientific">Bacillus lumedeiriae</name>
    <dbReference type="NCBI Taxonomy" id="3058829"/>
    <lineage>
        <taxon>Bacteria</taxon>
        <taxon>Bacillati</taxon>
        <taxon>Bacillota</taxon>
        <taxon>Bacilli</taxon>
        <taxon>Bacillales</taxon>
        <taxon>Bacillaceae</taxon>
        <taxon>Bacillus</taxon>
    </lineage>
</organism>
<feature type="domain" description="Glyoxalase-like" evidence="1">
    <location>
        <begin position="5"/>
        <end position="195"/>
    </location>
</feature>
<dbReference type="Gene3D" id="3.10.180.10">
    <property type="entry name" value="2,3-Dihydroxybiphenyl 1,2-Dioxygenase, domain 1"/>
    <property type="match status" value="2"/>
</dbReference>
<dbReference type="PANTHER" id="PTHR40265:SF1">
    <property type="entry name" value="GLYOXALASE-LIKE DOMAIN-CONTAINING PROTEIN"/>
    <property type="match status" value="1"/>
</dbReference>
<keyword evidence="3" id="KW-1185">Reference proteome</keyword>
<gene>
    <name evidence="2" type="ORF">QYG89_08840</name>
</gene>
<dbReference type="EMBL" id="JAUIYO010000005">
    <property type="protein sequence ID" value="MFK2825776.1"/>
    <property type="molecule type" value="Genomic_DNA"/>
</dbReference>
<proteinExistence type="predicted"/>
<dbReference type="RefSeq" id="WP_404316637.1">
    <property type="nucleotide sequence ID" value="NZ_JAUIYO010000005.1"/>
</dbReference>
<evidence type="ECO:0000313" key="2">
    <source>
        <dbReference type="EMBL" id="MFK2825776.1"/>
    </source>
</evidence>
<name>A0ABW8I8G8_9BACI</name>
<reference evidence="2 3" key="1">
    <citation type="submission" date="2023-07" db="EMBL/GenBank/DDBJ databases">
        <title>Bacillus lucianemedeirus sp. nov, a new species isolated from an immunobiological production facility.</title>
        <authorList>
            <person name="Costa L.V."/>
            <person name="Miranda R.V.S.L."/>
            <person name="Brandao M.L.L."/>
            <person name="Reis C.M.F."/>
            <person name="Frazao A.M."/>
            <person name="Cruz F.V."/>
            <person name="Baio P.V.P."/>
            <person name="Veras J.F.C."/>
            <person name="Ramos J.N."/>
            <person name="Vieira V."/>
        </authorList>
    </citation>
    <scope>NUCLEOTIDE SEQUENCE [LARGE SCALE GENOMIC DNA]</scope>
    <source>
        <strain evidence="2 3">B190/17</strain>
    </source>
</reference>
<comment type="caution">
    <text evidence="2">The sequence shown here is derived from an EMBL/GenBank/DDBJ whole genome shotgun (WGS) entry which is preliminary data.</text>
</comment>
<dbReference type="SUPFAM" id="SSF54593">
    <property type="entry name" value="Glyoxalase/Bleomycin resistance protein/Dihydroxybiphenyl dioxygenase"/>
    <property type="match status" value="2"/>
</dbReference>
<evidence type="ECO:0000313" key="3">
    <source>
        <dbReference type="Proteomes" id="UP001619911"/>
    </source>
</evidence>
<dbReference type="Pfam" id="PF13468">
    <property type="entry name" value="Glyoxalase_3"/>
    <property type="match status" value="1"/>
</dbReference>
<accession>A0ABW8I8G8</accession>
<protein>
    <submittedName>
        <fullName evidence="2">VOC family protein</fullName>
    </submittedName>
</protein>
<sequence length="268" mass="30235">MNFTFDHLVHFVEKPDEAMAILKEKGIYAVEGGRHENRGTYNGLSYFDLSYIELLSTYDRELVKKTKHPQHSFLATVVNDQFVEGFSRIAVRTTDIEGAAQHFRDKGWIVNGPEPFSRKRPDGTVIEWQLLYVGDPEGGLELPFIIQWKESDKERRKELIGRNMIQPHPSGAVFSHVAFAVHELEKTVQKWSSLFGLTAGEMFIDESLGAQCQMLELRGGNLLFSSPIGDGMVSNILKKRGEKPFQVSFSGSQSSDVFELFGGIYKIG</sequence>
<dbReference type="InterPro" id="IPR025870">
    <property type="entry name" value="Glyoxalase-like_dom"/>
</dbReference>
<dbReference type="InterPro" id="IPR029068">
    <property type="entry name" value="Glyas_Bleomycin-R_OHBP_Dase"/>
</dbReference>
<evidence type="ECO:0000259" key="1">
    <source>
        <dbReference type="Pfam" id="PF13468"/>
    </source>
</evidence>
<dbReference type="PANTHER" id="PTHR40265">
    <property type="entry name" value="BLL2707 PROTEIN"/>
    <property type="match status" value="1"/>
</dbReference>
<dbReference type="Proteomes" id="UP001619911">
    <property type="component" value="Unassembled WGS sequence"/>
</dbReference>